<reference evidence="2" key="2">
    <citation type="submission" date="2014-09" db="EMBL/GenBank/DDBJ databases">
        <authorList>
            <person name="Bishop-Lilly K.A."/>
            <person name="Broomall S.M."/>
            <person name="Chain P.S."/>
            <person name="Chertkov O."/>
            <person name="Coyne S.R."/>
            <person name="Daligault H.E."/>
            <person name="Davenport K.W."/>
            <person name="Erkkila T."/>
            <person name="Frey K.G."/>
            <person name="Gibbons H.S."/>
            <person name="Gu W."/>
            <person name="Jaissle J."/>
            <person name="Johnson S.L."/>
            <person name="Koroleva G.I."/>
            <person name="Ladner J.T."/>
            <person name="Lo C.-C."/>
            <person name="Minogue T.D."/>
            <person name="Munk C."/>
            <person name="Palacios G.F."/>
            <person name="Redden C.L."/>
            <person name="Rosenzweig C.N."/>
            <person name="Scholz M.B."/>
            <person name="Teshima H."/>
            <person name="Xu Y."/>
        </authorList>
    </citation>
    <scope>NUCLEOTIDE SEQUENCE</scope>
    <source>
        <strain evidence="2">Mb9</strain>
    </source>
</reference>
<evidence type="ECO:0000313" key="1">
    <source>
        <dbReference type="EMBL" id="AIS31119.1"/>
    </source>
</evidence>
<dbReference type="GeneID" id="26740332"/>
<dbReference type="EMBL" id="LN734822">
    <property type="protein sequence ID" value="CEL25719.1"/>
    <property type="molecule type" value="Genomic_DNA"/>
</dbReference>
<dbReference type="Proteomes" id="UP000062768">
    <property type="component" value="Chromosome I"/>
</dbReference>
<gene>
    <name evidence="1" type="ORF">BRM9_0292</name>
    <name evidence="2" type="ORF">MB9_2100</name>
</gene>
<evidence type="ECO:0000313" key="4">
    <source>
        <dbReference type="Proteomes" id="UP000062768"/>
    </source>
</evidence>
<keyword evidence="4" id="KW-1185">Reference proteome</keyword>
<organism evidence="1 3">
    <name type="scientific">Methanobacterium formicicum</name>
    <dbReference type="NCBI Taxonomy" id="2162"/>
    <lineage>
        <taxon>Archaea</taxon>
        <taxon>Methanobacteriati</taxon>
        <taxon>Methanobacteriota</taxon>
        <taxon>Methanomada group</taxon>
        <taxon>Methanobacteria</taxon>
        <taxon>Methanobacteriales</taxon>
        <taxon>Methanobacteriaceae</taxon>
        <taxon>Methanobacterium</taxon>
    </lineage>
</organism>
<proteinExistence type="predicted"/>
<sequence>MIRLGKKVRNVKLGFEGIVVDKKERIHPHKVYFEQKMTVTPPTTDGSWYTMMYLVKNPSEGSMWFDEKSLIVV</sequence>
<dbReference type="EMBL" id="CP006933">
    <property type="protein sequence ID" value="AIS31119.1"/>
    <property type="molecule type" value="Genomic_DNA"/>
</dbReference>
<evidence type="ECO:0000313" key="2">
    <source>
        <dbReference type="EMBL" id="CEL25719.1"/>
    </source>
</evidence>
<reference evidence="1" key="1">
    <citation type="submission" date="2013-12" db="EMBL/GenBank/DDBJ databases">
        <title>The complete genome sequence of Methanobacterium sp. BRM9.</title>
        <authorList>
            <consortium name="Pastoral Greenhouse Gas Research Consortium"/>
            <person name="Kelly W.J."/>
            <person name="Leahy S.C."/>
            <person name="Perry R."/>
            <person name="Li D."/>
            <person name="Altermann E."/>
            <person name="Lambie S.C."/>
            <person name="Attwood G.T."/>
        </authorList>
    </citation>
    <scope>NUCLEOTIDE SEQUENCE [LARGE SCALE GENOMIC DNA]</scope>
    <source>
        <strain evidence="1">BRM9</strain>
    </source>
</reference>
<dbReference type="Proteomes" id="UP000029661">
    <property type="component" value="Chromosome"/>
</dbReference>
<evidence type="ECO:0000313" key="3">
    <source>
        <dbReference type="Proteomes" id="UP000029661"/>
    </source>
</evidence>
<dbReference type="RefSeq" id="WP_048084525.1">
    <property type="nucleotide sequence ID" value="NZ_LN734822.1"/>
</dbReference>
<dbReference type="AlphaFoldDB" id="A0A089ZUR0"/>
<dbReference type="KEGG" id="mfc:BRM9_0292"/>
<protein>
    <submittedName>
        <fullName evidence="1">Uncharacterized protein</fullName>
    </submittedName>
</protein>
<dbReference type="PATRIC" id="fig|2162.10.peg.2172"/>
<name>A0A089ZUR0_METFO</name>
<accession>A0A089ZUR0</accession>